<feature type="transmembrane region" description="Helical" evidence="1">
    <location>
        <begin position="141"/>
        <end position="159"/>
    </location>
</feature>
<feature type="transmembrane region" description="Helical" evidence="1">
    <location>
        <begin position="344"/>
        <end position="367"/>
    </location>
</feature>
<feature type="transmembrane region" description="Helical" evidence="1">
    <location>
        <begin position="213"/>
        <end position="233"/>
    </location>
</feature>
<reference evidence="2 3" key="1">
    <citation type="submission" date="2018-05" db="EMBL/GenBank/DDBJ databases">
        <title>Genomic Encyclopedia of Type Strains, Phase IV (KMG-IV): sequencing the most valuable type-strain genomes for metagenomic binning, comparative biology and taxonomic classification.</title>
        <authorList>
            <person name="Goeker M."/>
        </authorList>
    </citation>
    <scope>NUCLEOTIDE SEQUENCE [LARGE SCALE GENOMIC DNA]</scope>
    <source>
        <strain evidence="2 3">DSM 16791</strain>
    </source>
</reference>
<organism evidence="2 3">
    <name type="scientific">Hoeflea marina</name>
    <dbReference type="NCBI Taxonomy" id="274592"/>
    <lineage>
        <taxon>Bacteria</taxon>
        <taxon>Pseudomonadati</taxon>
        <taxon>Pseudomonadota</taxon>
        <taxon>Alphaproteobacteria</taxon>
        <taxon>Hyphomicrobiales</taxon>
        <taxon>Rhizobiaceae</taxon>
        <taxon>Hoeflea</taxon>
    </lineage>
</organism>
<feature type="transmembrane region" description="Helical" evidence="1">
    <location>
        <begin position="245"/>
        <end position="276"/>
    </location>
</feature>
<keyword evidence="1" id="KW-1133">Transmembrane helix</keyword>
<feature type="transmembrane region" description="Helical" evidence="1">
    <location>
        <begin position="314"/>
        <end position="338"/>
    </location>
</feature>
<keyword evidence="3" id="KW-1185">Reference proteome</keyword>
<feature type="transmembrane region" description="Helical" evidence="1">
    <location>
        <begin position="35"/>
        <end position="54"/>
    </location>
</feature>
<evidence type="ECO:0000256" key="1">
    <source>
        <dbReference type="SAM" id="Phobius"/>
    </source>
</evidence>
<dbReference type="Proteomes" id="UP000246352">
    <property type="component" value="Unassembled WGS sequence"/>
</dbReference>
<name>A0A317PII7_9HYPH</name>
<feature type="transmembrane region" description="Helical" evidence="1">
    <location>
        <begin position="282"/>
        <end position="302"/>
    </location>
</feature>
<dbReference type="AlphaFoldDB" id="A0A317PII7"/>
<comment type="caution">
    <text evidence="2">The sequence shown here is derived from an EMBL/GenBank/DDBJ whole genome shotgun (WGS) entry which is preliminary data.</text>
</comment>
<keyword evidence="1" id="KW-0472">Membrane</keyword>
<feature type="transmembrane region" description="Helical" evidence="1">
    <location>
        <begin position="60"/>
        <end position="80"/>
    </location>
</feature>
<proteinExistence type="predicted"/>
<feature type="transmembrane region" description="Helical" evidence="1">
    <location>
        <begin position="379"/>
        <end position="410"/>
    </location>
</feature>
<protein>
    <recommendedName>
        <fullName evidence="4">Polymerase</fullName>
    </recommendedName>
</protein>
<gene>
    <name evidence="2" type="ORF">DFR52_104483</name>
</gene>
<keyword evidence="1" id="KW-0812">Transmembrane</keyword>
<sequence>MLPCPGPGRVDIMSQTTTGPMHRAGMSGRTDRNPVIMALLLPSVLYNCVLAVINNMVMPLGFAHIALAEMLILVLCMIYLLTKGIFRQHLPVLAFLGFNVMVAGYMMVVNAALFIEYLRSIMIISIFTMIGTWANRATVVAIFRIACIAVLAVLLVEIFRTTIYENVFNPASYFENTRGLRQISFDGSKLFQNAQKIPGRFSFGLADHRTSSIFLEQVSLANFSGVLIIYLMAMYTRIARSDRILLMVTIAAIITTNDSRTMLIFSGVCFLGYFIFPSLSTKLTALIMPGILAAGLLVYLVFPSASGDTINGRIVLTINKLAEIDFNALMGLNVAVIGELADSGYAYVVNAGTAFGLLALWLFVSFLPAGRTAAQRRAAYSLSIFFFMNMMIGGNAVFSIKIAALLWLLVGYMKVSELDDVRECVPSRNSYAAALAG</sequence>
<accession>A0A317PII7</accession>
<evidence type="ECO:0008006" key="4">
    <source>
        <dbReference type="Google" id="ProtNLM"/>
    </source>
</evidence>
<evidence type="ECO:0000313" key="2">
    <source>
        <dbReference type="EMBL" id="PWV99190.1"/>
    </source>
</evidence>
<feature type="transmembrane region" description="Helical" evidence="1">
    <location>
        <begin position="92"/>
        <end position="111"/>
    </location>
</feature>
<evidence type="ECO:0000313" key="3">
    <source>
        <dbReference type="Proteomes" id="UP000246352"/>
    </source>
</evidence>
<dbReference type="EMBL" id="QGTR01000004">
    <property type="protein sequence ID" value="PWV99190.1"/>
    <property type="molecule type" value="Genomic_DNA"/>
</dbReference>